<dbReference type="SUPFAM" id="SSF53850">
    <property type="entry name" value="Periplasmic binding protein-like II"/>
    <property type="match status" value="1"/>
</dbReference>
<dbReference type="Proteomes" id="UP000318199">
    <property type="component" value="Unassembled WGS sequence"/>
</dbReference>
<protein>
    <submittedName>
        <fullName evidence="2">Phosphate/phosphite/phosphonate ABC transporter substrate-binding protein</fullName>
    </submittedName>
</protein>
<evidence type="ECO:0000313" key="3">
    <source>
        <dbReference type="Proteomes" id="UP000318199"/>
    </source>
</evidence>
<feature type="signal peptide" evidence="1">
    <location>
        <begin position="1"/>
        <end position="24"/>
    </location>
</feature>
<proteinExistence type="predicted"/>
<dbReference type="OrthoDB" id="8773292at2"/>
<keyword evidence="1" id="KW-0732">Signal</keyword>
<dbReference type="EMBL" id="VOBQ01000015">
    <property type="protein sequence ID" value="TWO69375.1"/>
    <property type="molecule type" value="Genomic_DNA"/>
</dbReference>
<organism evidence="2 3">
    <name type="scientific">Caenimonas sedimenti</name>
    <dbReference type="NCBI Taxonomy" id="2596921"/>
    <lineage>
        <taxon>Bacteria</taxon>
        <taxon>Pseudomonadati</taxon>
        <taxon>Pseudomonadota</taxon>
        <taxon>Betaproteobacteria</taxon>
        <taxon>Burkholderiales</taxon>
        <taxon>Comamonadaceae</taxon>
        <taxon>Caenimonas</taxon>
    </lineage>
</organism>
<sequence>MNIRQCVLALACAAALSTPLSGFAMVFAVNEGATYRVTDTEIQSKYKQVADDLGKLLGQKVTVVPVSDYKAIAEGLAAGRFDLAYIHPTHVALHGLAVDGYQLVALTKGFTEYRAHFLVRADSPAKNLADLKGKKLGTPSPDSITSVLTRSSVREAVPGAADAMAYVPSRYQDAIPFMVEHGLVDAGVTGSESVAKAWTQSGGRVAFTSKAVPVKLMMASKNVPADSVAAMQNYFVSLEHSEKGRRTLEQIDKKGFVPFDANALTAVNRWIATGLK</sequence>
<dbReference type="PANTHER" id="PTHR35841:SF1">
    <property type="entry name" value="PHOSPHONATES-BINDING PERIPLASMIC PROTEIN"/>
    <property type="match status" value="1"/>
</dbReference>
<feature type="chain" id="PRO_5022098551" evidence="1">
    <location>
        <begin position="25"/>
        <end position="276"/>
    </location>
</feature>
<dbReference type="PANTHER" id="PTHR35841">
    <property type="entry name" value="PHOSPHONATES-BINDING PERIPLASMIC PROTEIN"/>
    <property type="match status" value="1"/>
</dbReference>
<keyword evidence="3" id="KW-1185">Reference proteome</keyword>
<dbReference type="RefSeq" id="WP_145894634.1">
    <property type="nucleotide sequence ID" value="NZ_VOBQ01000015.1"/>
</dbReference>
<evidence type="ECO:0000256" key="1">
    <source>
        <dbReference type="SAM" id="SignalP"/>
    </source>
</evidence>
<comment type="caution">
    <text evidence="2">The sequence shown here is derived from an EMBL/GenBank/DDBJ whole genome shotgun (WGS) entry which is preliminary data.</text>
</comment>
<accession>A0A562ZM23</accession>
<dbReference type="Pfam" id="PF12974">
    <property type="entry name" value="Phosphonate-bd"/>
    <property type="match status" value="1"/>
</dbReference>
<reference evidence="2 3" key="1">
    <citation type="submission" date="2019-07" db="EMBL/GenBank/DDBJ databases">
        <title>Caenimonas sedimenti sp. nov., isolated from activated sludge.</title>
        <authorList>
            <person name="Xu J."/>
        </authorList>
    </citation>
    <scope>NUCLEOTIDE SEQUENCE [LARGE SCALE GENOMIC DNA]</scope>
    <source>
        <strain evidence="2 3">HX-9-20</strain>
    </source>
</reference>
<gene>
    <name evidence="2" type="ORF">FN976_18975</name>
</gene>
<name>A0A562ZM23_9BURK</name>
<dbReference type="AlphaFoldDB" id="A0A562ZM23"/>
<evidence type="ECO:0000313" key="2">
    <source>
        <dbReference type="EMBL" id="TWO69375.1"/>
    </source>
</evidence>
<dbReference type="Gene3D" id="3.40.190.10">
    <property type="entry name" value="Periplasmic binding protein-like II"/>
    <property type="match status" value="2"/>
</dbReference>